<keyword evidence="2" id="KW-0560">Oxidoreductase</keyword>
<sequence length="208" mass="22800">MTTPEKKQSLTQTQYRTVPHIPLPEHLPGITGLLEYSRVTAEPIRQLTQFILRGENSLSPAERELIATIVSHNNECRFCTAAHTAAADLLLGETETCELMKQDIEAAPVSDKMKALLKIAKQVQVSGKAVTAESVANAKAQGATDTEIHDTVLIAGLFCLYNRYVDGMATVAPADPQFYTGLGQRLVDHGYNRLPNGYDHLKKQTQPS</sequence>
<name>A0A2P8FXU0_9BACT</name>
<dbReference type="NCBIfam" id="TIGR00778">
    <property type="entry name" value="ahpD_dom"/>
    <property type="match status" value="1"/>
</dbReference>
<dbReference type="SUPFAM" id="SSF69118">
    <property type="entry name" value="AhpD-like"/>
    <property type="match status" value="1"/>
</dbReference>
<proteinExistence type="predicted"/>
<dbReference type="Gene3D" id="1.20.1290.10">
    <property type="entry name" value="AhpD-like"/>
    <property type="match status" value="1"/>
</dbReference>
<protein>
    <submittedName>
        <fullName evidence="2">Putative peroxidase-related enzyme</fullName>
    </submittedName>
</protein>
<dbReference type="GO" id="GO:0051920">
    <property type="term" value="F:peroxiredoxin activity"/>
    <property type="evidence" value="ECO:0007669"/>
    <property type="project" value="InterPro"/>
</dbReference>
<dbReference type="InterPro" id="IPR004675">
    <property type="entry name" value="AhpD_core"/>
</dbReference>
<gene>
    <name evidence="2" type="ORF">CLV60_10934</name>
</gene>
<reference evidence="2 3" key="1">
    <citation type="submission" date="2018-03" db="EMBL/GenBank/DDBJ databases">
        <title>Genomic Encyclopedia of Archaeal and Bacterial Type Strains, Phase II (KMG-II): from individual species to whole genera.</title>
        <authorList>
            <person name="Goeker M."/>
        </authorList>
    </citation>
    <scope>NUCLEOTIDE SEQUENCE [LARGE SCALE GENOMIC DNA]</scope>
    <source>
        <strain evidence="2 3">DSM 29057</strain>
    </source>
</reference>
<keyword evidence="2" id="KW-0575">Peroxidase</keyword>
<dbReference type="InterPro" id="IPR029032">
    <property type="entry name" value="AhpD-like"/>
</dbReference>
<accession>A0A2P8FXU0</accession>
<dbReference type="InterPro" id="IPR003779">
    <property type="entry name" value="CMD-like"/>
</dbReference>
<feature type="domain" description="Carboxymuconolactone decarboxylase-like" evidence="1">
    <location>
        <begin position="46"/>
        <end position="87"/>
    </location>
</feature>
<dbReference type="PANTHER" id="PTHR35446:SF2">
    <property type="entry name" value="CARBOXYMUCONOLACTONE DECARBOXYLASE-LIKE DOMAIN-CONTAINING PROTEIN"/>
    <property type="match status" value="1"/>
</dbReference>
<dbReference type="Pfam" id="PF02627">
    <property type="entry name" value="CMD"/>
    <property type="match status" value="1"/>
</dbReference>
<dbReference type="EMBL" id="PYAS01000009">
    <property type="protein sequence ID" value="PSL26543.1"/>
    <property type="molecule type" value="Genomic_DNA"/>
</dbReference>
<dbReference type="PANTHER" id="PTHR35446">
    <property type="entry name" value="SI:CH211-175M2.5"/>
    <property type="match status" value="1"/>
</dbReference>
<evidence type="ECO:0000313" key="2">
    <source>
        <dbReference type="EMBL" id="PSL26543.1"/>
    </source>
</evidence>
<organism evidence="2 3">
    <name type="scientific">Dyadobacter jiangsuensis</name>
    <dbReference type="NCBI Taxonomy" id="1591085"/>
    <lineage>
        <taxon>Bacteria</taxon>
        <taxon>Pseudomonadati</taxon>
        <taxon>Bacteroidota</taxon>
        <taxon>Cytophagia</taxon>
        <taxon>Cytophagales</taxon>
        <taxon>Spirosomataceae</taxon>
        <taxon>Dyadobacter</taxon>
    </lineage>
</organism>
<keyword evidence="3" id="KW-1185">Reference proteome</keyword>
<evidence type="ECO:0000259" key="1">
    <source>
        <dbReference type="Pfam" id="PF02627"/>
    </source>
</evidence>
<dbReference type="AlphaFoldDB" id="A0A2P8FXU0"/>
<comment type="caution">
    <text evidence="2">The sequence shown here is derived from an EMBL/GenBank/DDBJ whole genome shotgun (WGS) entry which is preliminary data.</text>
</comment>
<dbReference type="Proteomes" id="UP000241964">
    <property type="component" value="Unassembled WGS sequence"/>
</dbReference>
<evidence type="ECO:0000313" key="3">
    <source>
        <dbReference type="Proteomes" id="UP000241964"/>
    </source>
</evidence>